<evidence type="ECO:0000313" key="3">
    <source>
        <dbReference type="Proteomes" id="UP000176300"/>
    </source>
</evidence>
<keyword evidence="1" id="KW-1133">Transmembrane helix</keyword>
<dbReference type="Pfam" id="PF18895">
    <property type="entry name" value="T4SS_pilin"/>
    <property type="match status" value="1"/>
</dbReference>
<reference evidence="2 3" key="1">
    <citation type="journal article" date="2016" name="Nat. Commun.">
        <title>Thousands of microbial genomes shed light on interconnected biogeochemical processes in an aquifer system.</title>
        <authorList>
            <person name="Anantharaman K."/>
            <person name="Brown C.T."/>
            <person name="Hug L.A."/>
            <person name="Sharon I."/>
            <person name="Castelle C.J."/>
            <person name="Probst A.J."/>
            <person name="Thomas B.C."/>
            <person name="Singh A."/>
            <person name="Wilkins M.J."/>
            <person name="Karaoz U."/>
            <person name="Brodie E.L."/>
            <person name="Williams K.H."/>
            <person name="Hubbard S.S."/>
            <person name="Banfield J.F."/>
        </authorList>
    </citation>
    <scope>NUCLEOTIDE SEQUENCE [LARGE SCALE GENOMIC DNA]</scope>
</reference>
<sequence>MKKIIIILSITFALFGVNVVYANDYGLGKTAHEAGLDNAISGDKTVAGMVGNVIGQALTLVGVLFLLLMIYGGVIWMIARGNEQQTDKALNTIKAAIIGLAIVVASYAITTFVFNAISGNATTEVSPTSSASSGCCVYPLDDGGERYIWVEGANCVTACVNDAEANSLLCESEAESIPITASMTGEIDCEELNS</sequence>
<accession>A0A1F6NGB7</accession>
<feature type="transmembrane region" description="Helical" evidence="1">
    <location>
        <begin position="91"/>
        <end position="114"/>
    </location>
</feature>
<keyword evidence="1" id="KW-0812">Transmembrane</keyword>
<organism evidence="2 3">
    <name type="scientific">Candidatus Magasanikbacteria bacterium RIFOXYB1_FULL_40_15</name>
    <dbReference type="NCBI Taxonomy" id="1798697"/>
    <lineage>
        <taxon>Bacteria</taxon>
        <taxon>Candidatus Magasanikiibacteriota</taxon>
    </lineage>
</organism>
<comment type="caution">
    <text evidence="2">The sequence shown here is derived from an EMBL/GenBank/DDBJ whole genome shotgun (WGS) entry which is preliminary data.</text>
</comment>
<evidence type="ECO:0000256" key="1">
    <source>
        <dbReference type="SAM" id="Phobius"/>
    </source>
</evidence>
<dbReference type="Proteomes" id="UP000176300">
    <property type="component" value="Unassembled WGS sequence"/>
</dbReference>
<dbReference type="AlphaFoldDB" id="A0A1F6NGB7"/>
<dbReference type="InterPro" id="IPR043993">
    <property type="entry name" value="T4SS_pilin"/>
</dbReference>
<proteinExistence type="predicted"/>
<dbReference type="EMBL" id="MFQS01000026">
    <property type="protein sequence ID" value="OGH82902.1"/>
    <property type="molecule type" value="Genomic_DNA"/>
</dbReference>
<gene>
    <name evidence="2" type="ORF">A2373_04220</name>
</gene>
<protein>
    <submittedName>
        <fullName evidence="2">Uncharacterized protein</fullName>
    </submittedName>
</protein>
<evidence type="ECO:0000313" key="2">
    <source>
        <dbReference type="EMBL" id="OGH82902.1"/>
    </source>
</evidence>
<feature type="transmembrane region" description="Helical" evidence="1">
    <location>
        <begin position="53"/>
        <end position="79"/>
    </location>
</feature>
<keyword evidence="1" id="KW-0472">Membrane</keyword>
<name>A0A1F6NGB7_9BACT</name>
<dbReference type="STRING" id="1798697.A2373_04220"/>